<feature type="domain" description="Trehalose-6-phosphate phosphatase helical bundle" evidence="1">
    <location>
        <begin position="47"/>
        <end position="146"/>
    </location>
</feature>
<proteinExistence type="predicted"/>
<dbReference type="KEGG" id="cte:CT1314"/>
<dbReference type="Proteomes" id="UP000001007">
    <property type="component" value="Chromosome"/>
</dbReference>
<keyword evidence="4" id="KW-1185">Reference proteome</keyword>
<dbReference type="HOGENOM" id="CLU_033472_0_0_10"/>
<name>Q8KCU6_CHLTE</name>
<dbReference type="eggNOG" id="COG0561">
    <property type="taxonomic scope" value="Bacteria"/>
</dbReference>
<dbReference type="OrthoDB" id="5469328at2"/>
<protein>
    <submittedName>
        <fullName evidence="3">Uncharacterized protein</fullName>
    </submittedName>
</protein>
<reference evidence="3 4" key="1">
    <citation type="journal article" date="2002" name="Proc. Natl. Acad. Sci. U.S.A.">
        <title>The complete genome sequence of Chlorobium tepidum TLS, a photosynthetic, anaerobic, green-sulfur bacterium.</title>
        <authorList>
            <person name="Eisen J.A."/>
            <person name="Nelson K.E."/>
            <person name="Paulsen I.T."/>
            <person name="Heidelberg J.F."/>
            <person name="Wu M."/>
            <person name="Dodson R.J."/>
            <person name="Deboy R."/>
            <person name="Gwinn M.L."/>
            <person name="Nelson W.C."/>
            <person name="Haft D.H."/>
            <person name="Hickey E.K."/>
            <person name="Peterson J.D."/>
            <person name="Durkin A.S."/>
            <person name="Kolonay J.L."/>
            <person name="Yang F."/>
            <person name="Holt I."/>
            <person name="Umayam L.A."/>
            <person name="Mason T."/>
            <person name="Brenner M."/>
            <person name="Shea T.P."/>
            <person name="Parksey D."/>
            <person name="Nierman W.C."/>
            <person name="Feldblyum T.V."/>
            <person name="Hansen C.L."/>
            <person name="Craven M.B."/>
            <person name="Radune D."/>
            <person name="Vamathevan J."/>
            <person name="Khouri H."/>
            <person name="White O."/>
            <person name="Gruber T.M."/>
            <person name="Ketchum K.A."/>
            <person name="Venter J.C."/>
            <person name="Tettelin H."/>
            <person name="Bryant D.A."/>
            <person name="Fraser C.M."/>
        </authorList>
    </citation>
    <scope>NUCLEOTIDE SEQUENCE [LARGE SCALE GENOMIC DNA]</scope>
    <source>
        <strain evidence="4">ATCC 49652 / DSM 12025 / NBRC 103806 / TLS</strain>
    </source>
</reference>
<dbReference type="Gene3D" id="3.40.50.1000">
    <property type="entry name" value="HAD superfamily/HAD-like"/>
    <property type="match status" value="1"/>
</dbReference>
<dbReference type="EnsemblBacteria" id="AAM72544">
    <property type="protein sequence ID" value="AAM72544"/>
    <property type="gene ID" value="CT1314"/>
</dbReference>
<dbReference type="InterPro" id="IPR036412">
    <property type="entry name" value="HAD-like_sf"/>
</dbReference>
<gene>
    <name evidence="3" type="ordered locus">CT1314</name>
</gene>
<evidence type="ECO:0000313" key="4">
    <source>
        <dbReference type="Proteomes" id="UP000001007"/>
    </source>
</evidence>
<evidence type="ECO:0000259" key="2">
    <source>
        <dbReference type="Pfam" id="PF21141"/>
    </source>
</evidence>
<dbReference type="AlphaFoldDB" id="Q8KCU6"/>
<dbReference type="SUPFAM" id="SSF56784">
    <property type="entry name" value="HAD-like"/>
    <property type="match status" value="1"/>
</dbReference>
<feature type="domain" description="Trehalose-6-phosphate phosphatase C-terminal" evidence="2">
    <location>
        <begin position="167"/>
        <end position="433"/>
    </location>
</feature>
<dbReference type="InterPro" id="IPR041064">
    <property type="entry name" value="T6PP_helical"/>
</dbReference>
<dbReference type="InterPro" id="IPR049063">
    <property type="entry name" value="T6PP_C"/>
</dbReference>
<dbReference type="Gene3D" id="3.30.70.3080">
    <property type="match status" value="1"/>
</dbReference>
<dbReference type="EMBL" id="AE006470">
    <property type="protein sequence ID" value="AAM72544.1"/>
    <property type="molecule type" value="Genomic_DNA"/>
</dbReference>
<dbReference type="Pfam" id="PF21141">
    <property type="entry name" value="T6PP_C"/>
    <property type="match status" value="1"/>
</dbReference>
<evidence type="ECO:0000259" key="1">
    <source>
        <dbReference type="Pfam" id="PF18572"/>
    </source>
</evidence>
<dbReference type="PATRIC" id="fig|194439.7.peg.1197"/>
<organism evidence="3 4">
    <name type="scientific">Chlorobaculum tepidum (strain ATCC 49652 / DSM 12025 / NBRC 103806 / TLS)</name>
    <name type="common">Chlorobium tepidum</name>
    <dbReference type="NCBI Taxonomy" id="194439"/>
    <lineage>
        <taxon>Bacteria</taxon>
        <taxon>Pseudomonadati</taxon>
        <taxon>Chlorobiota</taxon>
        <taxon>Chlorobiia</taxon>
        <taxon>Chlorobiales</taxon>
        <taxon>Chlorobiaceae</taxon>
        <taxon>Chlorobaculum</taxon>
    </lineage>
</organism>
<dbReference type="Gene3D" id="1.20.58.1800">
    <property type="match status" value="1"/>
</dbReference>
<sequence length="442" mass="51009">MLSVFVVNLRSNSAPFSFSRLLMHTTIVNERSLRTCNFPITLQDIRTLKELYRLKAETRDLRKPIVRNIMKQRVVGKGCLESLKNALYSLETIYIDDYTGQRLLRIDGMKQIEVDLTYEIRELQKDIYYLEYGEDRFIEYLAKFIPGFTDYVTEGVEMLRGKSFNAFITDRDGTTNNYCGRYRSSIQPIYNSVFLSRFAKNCCRYPMIVTSAPLKDFGILNVSINPEHIFVYAGSKGREFIDIDGQFHSFPIEPGKQELIRLLNERMQLLLLDPSFEKFNFIGSALQMKFGQTTIARQDITRSVNEAESAAFLEKIKGIVRDIDPEGKNFRIEDTGLDIEIILTIDVDPKTGMIRDFDKGDGLEFICRKMNIDHTGEPVLVCGDTSSDIPMLKKAMEMYDDVWAIFVTRDEKLMQRVREICPKSYMVPYPDILLTILGLLSL</sequence>
<dbReference type="Pfam" id="PF18572">
    <property type="entry name" value="T6PP_N"/>
    <property type="match status" value="1"/>
</dbReference>
<evidence type="ECO:0000313" key="3">
    <source>
        <dbReference type="EMBL" id="AAM72544.1"/>
    </source>
</evidence>
<dbReference type="STRING" id="194439.CT1314"/>
<accession>Q8KCU6</accession>
<dbReference type="InterPro" id="IPR023214">
    <property type="entry name" value="HAD_sf"/>
</dbReference>
<dbReference type="DNASU" id="1006677"/>